<dbReference type="GO" id="GO:0006511">
    <property type="term" value="P:ubiquitin-dependent protein catabolic process"/>
    <property type="evidence" value="ECO:0007669"/>
    <property type="project" value="TreeGrafter"/>
</dbReference>
<dbReference type="KEGG" id="spar:SPRG_18394"/>
<gene>
    <name evidence="9" type="ORF">SPRG_18394</name>
</gene>
<dbReference type="FunFam" id="3.30.2410.10:FF:000009">
    <property type="entry name" value="Probable E3 ubiquitin-protein ligase HECTD2"/>
    <property type="match status" value="1"/>
</dbReference>
<evidence type="ECO:0000256" key="1">
    <source>
        <dbReference type="ARBA" id="ARBA00000885"/>
    </source>
</evidence>
<reference evidence="9 10" key="1">
    <citation type="journal article" date="2013" name="PLoS Genet.">
        <title>Distinctive expansion of potential virulence genes in the genome of the oomycete fish pathogen Saprolegnia parasitica.</title>
        <authorList>
            <person name="Jiang R.H."/>
            <person name="de Bruijn I."/>
            <person name="Haas B.J."/>
            <person name="Belmonte R."/>
            <person name="Lobach L."/>
            <person name="Christie J."/>
            <person name="van den Ackerveken G."/>
            <person name="Bottin A."/>
            <person name="Bulone V."/>
            <person name="Diaz-Moreno S.M."/>
            <person name="Dumas B."/>
            <person name="Fan L."/>
            <person name="Gaulin E."/>
            <person name="Govers F."/>
            <person name="Grenville-Briggs L.J."/>
            <person name="Horner N.R."/>
            <person name="Levin J.Z."/>
            <person name="Mammella M."/>
            <person name="Meijer H.J."/>
            <person name="Morris P."/>
            <person name="Nusbaum C."/>
            <person name="Oome S."/>
            <person name="Phillips A.J."/>
            <person name="van Rooyen D."/>
            <person name="Rzeszutek E."/>
            <person name="Saraiva M."/>
            <person name="Secombes C.J."/>
            <person name="Seidl M.F."/>
            <person name="Snel B."/>
            <person name="Stassen J.H."/>
            <person name="Sykes S."/>
            <person name="Tripathy S."/>
            <person name="van den Berg H."/>
            <person name="Vega-Arreguin J.C."/>
            <person name="Wawra S."/>
            <person name="Young S.K."/>
            <person name="Zeng Q."/>
            <person name="Dieguez-Uribeondo J."/>
            <person name="Russ C."/>
            <person name="Tyler B.M."/>
            <person name="van West P."/>
        </authorList>
    </citation>
    <scope>NUCLEOTIDE SEQUENCE [LARGE SCALE GENOMIC DNA]</scope>
    <source>
        <strain evidence="9 10">CBS 223.65</strain>
    </source>
</reference>
<dbReference type="Gene3D" id="3.90.1750.10">
    <property type="entry name" value="Hect, E3 ligase catalytic domains"/>
    <property type="match status" value="1"/>
</dbReference>
<dbReference type="PANTHER" id="PTHR11254:SF440">
    <property type="entry name" value="E3 UBIQUITIN-PROTEIN LIGASE NEDD-4"/>
    <property type="match status" value="1"/>
</dbReference>
<dbReference type="AlphaFoldDB" id="A0A067BD80"/>
<dbReference type="Gene3D" id="3.30.2410.10">
    <property type="entry name" value="Hect, E3 ligase catalytic domain"/>
    <property type="match status" value="1"/>
</dbReference>
<dbReference type="Gene3D" id="3.30.2160.10">
    <property type="entry name" value="Hect, E3 ligase catalytic domain"/>
    <property type="match status" value="1"/>
</dbReference>
<dbReference type="SUPFAM" id="SSF47473">
    <property type="entry name" value="EF-hand"/>
    <property type="match status" value="1"/>
</dbReference>
<dbReference type="PROSITE" id="PS50222">
    <property type="entry name" value="EF_HAND_2"/>
    <property type="match status" value="2"/>
</dbReference>
<feature type="domain" description="EF-hand" evidence="7">
    <location>
        <begin position="237"/>
        <end position="272"/>
    </location>
</feature>
<evidence type="ECO:0000256" key="3">
    <source>
        <dbReference type="ARBA" id="ARBA00012485"/>
    </source>
</evidence>
<dbReference type="InterPro" id="IPR002048">
    <property type="entry name" value="EF_hand_dom"/>
</dbReference>
<dbReference type="OrthoDB" id="10260307at2759"/>
<comment type="pathway">
    <text evidence="2">Protein modification; protein ubiquitination.</text>
</comment>
<dbReference type="SUPFAM" id="SSF56204">
    <property type="entry name" value="Hect, E3 ligase catalytic domain"/>
    <property type="match status" value="1"/>
</dbReference>
<dbReference type="InterPro" id="IPR011992">
    <property type="entry name" value="EF-hand-dom_pair"/>
</dbReference>
<dbReference type="GO" id="GO:0061630">
    <property type="term" value="F:ubiquitin protein ligase activity"/>
    <property type="evidence" value="ECO:0007669"/>
    <property type="project" value="UniProtKB-EC"/>
</dbReference>
<evidence type="ECO:0000313" key="9">
    <source>
        <dbReference type="EMBL" id="KDO16073.1"/>
    </source>
</evidence>
<dbReference type="InterPro" id="IPR035983">
    <property type="entry name" value="Hect_E3_ubiquitin_ligase"/>
</dbReference>
<evidence type="ECO:0000256" key="2">
    <source>
        <dbReference type="ARBA" id="ARBA00004906"/>
    </source>
</evidence>
<proteinExistence type="predicted"/>
<dbReference type="FunFam" id="1.10.238.10:FF:000001">
    <property type="entry name" value="Calmodulin 1"/>
    <property type="match status" value="1"/>
</dbReference>
<comment type="catalytic activity">
    <reaction evidence="1">
        <text>S-ubiquitinyl-[E2 ubiquitin-conjugating enzyme]-L-cysteine + [acceptor protein]-L-lysine = [E2 ubiquitin-conjugating enzyme]-L-cysteine + N(6)-ubiquitinyl-[acceptor protein]-L-lysine.</text>
        <dbReference type="EC" id="2.3.2.26"/>
    </reaction>
</comment>
<evidence type="ECO:0000259" key="7">
    <source>
        <dbReference type="PROSITE" id="PS50222"/>
    </source>
</evidence>
<dbReference type="SMART" id="SM00119">
    <property type="entry name" value="HECTc"/>
    <property type="match status" value="1"/>
</dbReference>
<protein>
    <recommendedName>
        <fullName evidence="3">HECT-type E3 ubiquitin transferase</fullName>
        <ecNumber evidence="3">2.3.2.26</ecNumber>
    </recommendedName>
</protein>
<evidence type="ECO:0000256" key="6">
    <source>
        <dbReference type="PROSITE-ProRule" id="PRU00104"/>
    </source>
</evidence>
<dbReference type="SMART" id="SM00054">
    <property type="entry name" value="EFh"/>
    <property type="match status" value="2"/>
</dbReference>
<dbReference type="Gene3D" id="1.10.238.10">
    <property type="entry name" value="EF-hand"/>
    <property type="match status" value="2"/>
</dbReference>
<dbReference type="STRING" id="695850.A0A067BD80"/>
<sequence>MRYIKEHDGVEDMGLDFSVNHRKATGQVVTIDLKENGRHIEVNDANKSEYIYLHLRHVMLDSVAEQLHHLMAGIFEVIPQELILVFDYQELELILCGVPSIDLADWKTHTQCNEDMPPELWQWFWEVVGAFSDEERARLLQFTTGSSRVPVQGFKALTSYDGRICHFTLNTVAYPEHTFPRAHTCFNRIDLPKYKSKQELENVLTLVVNMEVTGFTDENKAFSSFGAMDPSPDMDAYLRAQIRSAFDMFDKERKGCVIQEEVSTIMRYLGAYPSEKDIIKKILPEMQDDEPSTFVTYEKFEKKMLEVMYSHEYEPDSDEALMAAFRVLDPDKKGYLEADVMKELLLTKGTPFREKELEGFMHVAKDADTGRIYYEDYISLVTQELDVRSTTSNK</sequence>
<keyword evidence="4" id="KW-0808">Transferase</keyword>
<dbReference type="InterPro" id="IPR000569">
    <property type="entry name" value="HECT_dom"/>
</dbReference>
<dbReference type="PANTHER" id="PTHR11254">
    <property type="entry name" value="HECT DOMAIN UBIQUITIN-PROTEIN LIGASE"/>
    <property type="match status" value="1"/>
</dbReference>
<dbReference type="PROSITE" id="PS50237">
    <property type="entry name" value="HECT"/>
    <property type="match status" value="1"/>
</dbReference>
<dbReference type="GO" id="GO:0016567">
    <property type="term" value="P:protein ubiquitination"/>
    <property type="evidence" value="ECO:0007669"/>
    <property type="project" value="TreeGrafter"/>
</dbReference>
<dbReference type="GO" id="GO:0005509">
    <property type="term" value="F:calcium ion binding"/>
    <property type="evidence" value="ECO:0007669"/>
    <property type="project" value="InterPro"/>
</dbReference>
<dbReference type="GeneID" id="24139919"/>
<feature type="active site" description="Glycyl thioester intermediate" evidence="6">
    <location>
        <position position="185"/>
    </location>
</feature>
<dbReference type="Pfam" id="PF00632">
    <property type="entry name" value="HECT"/>
    <property type="match status" value="1"/>
</dbReference>
<dbReference type="RefSeq" id="XP_012213220.1">
    <property type="nucleotide sequence ID" value="XM_012357830.1"/>
</dbReference>
<name>A0A067BD80_SAPPC</name>
<organism evidence="9 10">
    <name type="scientific">Saprolegnia parasitica (strain CBS 223.65)</name>
    <dbReference type="NCBI Taxonomy" id="695850"/>
    <lineage>
        <taxon>Eukaryota</taxon>
        <taxon>Sar</taxon>
        <taxon>Stramenopiles</taxon>
        <taxon>Oomycota</taxon>
        <taxon>Saprolegniomycetes</taxon>
        <taxon>Saprolegniales</taxon>
        <taxon>Saprolegniaceae</taxon>
        <taxon>Saprolegnia</taxon>
    </lineage>
</organism>
<accession>A0A067BD80</accession>
<evidence type="ECO:0000313" key="10">
    <source>
        <dbReference type="Proteomes" id="UP000030745"/>
    </source>
</evidence>
<evidence type="ECO:0000256" key="5">
    <source>
        <dbReference type="ARBA" id="ARBA00022786"/>
    </source>
</evidence>
<dbReference type="EMBL" id="KK584354">
    <property type="protein sequence ID" value="KDO16073.1"/>
    <property type="molecule type" value="Genomic_DNA"/>
</dbReference>
<feature type="domain" description="HECT" evidence="8">
    <location>
        <begin position="1"/>
        <end position="218"/>
    </location>
</feature>
<dbReference type="GO" id="GO:0005737">
    <property type="term" value="C:cytoplasm"/>
    <property type="evidence" value="ECO:0007669"/>
    <property type="project" value="TreeGrafter"/>
</dbReference>
<dbReference type="Proteomes" id="UP000030745">
    <property type="component" value="Unassembled WGS sequence"/>
</dbReference>
<keyword evidence="10" id="KW-1185">Reference proteome</keyword>
<evidence type="ECO:0000259" key="8">
    <source>
        <dbReference type="PROSITE" id="PS50237"/>
    </source>
</evidence>
<dbReference type="VEuPathDB" id="FungiDB:SPRG_18394"/>
<dbReference type="EC" id="2.3.2.26" evidence="3"/>
<keyword evidence="5 6" id="KW-0833">Ubl conjugation pathway</keyword>
<dbReference type="Pfam" id="PF13499">
    <property type="entry name" value="EF-hand_7"/>
    <property type="match status" value="1"/>
</dbReference>
<dbReference type="InterPro" id="IPR050409">
    <property type="entry name" value="E3_ubiq-protein_ligase"/>
</dbReference>
<evidence type="ECO:0000256" key="4">
    <source>
        <dbReference type="ARBA" id="ARBA00022679"/>
    </source>
</evidence>
<feature type="domain" description="EF-hand" evidence="7">
    <location>
        <begin position="316"/>
        <end position="351"/>
    </location>
</feature>